<dbReference type="GO" id="GO:0043328">
    <property type="term" value="P:protein transport to vacuole involved in ubiquitin-dependent protein catabolic process via the multivesicular body sorting pathway"/>
    <property type="evidence" value="ECO:0007669"/>
    <property type="project" value="TreeGrafter"/>
</dbReference>
<sequence length="59" mass="6822">MPPFSLDEEVRLYTTNAEREKYESQATLFGVIVALDYLERAYVRDSIPASEDIRPLVQD</sequence>
<protein>
    <recommendedName>
        <fullName evidence="6">VPS28 N-terminal domain-containing protein</fullName>
    </recommendedName>
</protein>
<feature type="domain" description="VPS28 N-terminal" evidence="6">
    <location>
        <begin position="1"/>
        <end position="59"/>
    </location>
</feature>
<evidence type="ECO:0000256" key="1">
    <source>
        <dbReference type="ARBA" id="ARBA00004177"/>
    </source>
</evidence>
<accession>A0AAV5AG48</accession>
<keyword evidence="3" id="KW-0967">Endosome</keyword>
<proteinExistence type="inferred from homology"/>
<name>A0AAV5AG48_9AGAM</name>
<dbReference type="PROSITE" id="PS51313">
    <property type="entry name" value="VPS28_N"/>
    <property type="match status" value="1"/>
</dbReference>
<dbReference type="InterPro" id="IPR017898">
    <property type="entry name" value="VPS28_N"/>
</dbReference>
<reference evidence="7" key="1">
    <citation type="submission" date="2021-10" db="EMBL/GenBank/DDBJ databases">
        <title>De novo Genome Assembly of Clathrus columnatus (Basidiomycota, Fungi) Using Illumina and Nanopore Sequence Data.</title>
        <authorList>
            <person name="Ogiso-Tanaka E."/>
            <person name="Itagaki H."/>
            <person name="Hosoya T."/>
            <person name="Hosaka K."/>
        </authorList>
    </citation>
    <scope>NUCLEOTIDE SEQUENCE</scope>
    <source>
        <strain evidence="7">MO-923</strain>
    </source>
</reference>
<dbReference type="Proteomes" id="UP001050691">
    <property type="component" value="Unassembled WGS sequence"/>
</dbReference>
<comment type="similarity">
    <text evidence="5">Belongs to the VPS28 family.</text>
</comment>
<dbReference type="InterPro" id="IPR038358">
    <property type="entry name" value="VPS28_N_sf"/>
</dbReference>
<dbReference type="Gene3D" id="1.20.1440.200">
    <property type="match status" value="1"/>
</dbReference>
<keyword evidence="4 5" id="KW-0653">Protein transport</keyword>
<keyword evidence="8" id="KW-1185">Reference proteome</keyword>
<evidence type="ECO:0000259" key="6">
    <source>
        <dbReference type="PROSITE" id="PS51313"/>
    </source>
</evidence>
<dbReference type="PANTHER" id="PTHR12937">
    <property type="entry name" value="VACUOLAR PROTEIN SORTING 28, ISOFORM 2 VPS28"/>
    <property type="match status" value="1"/>
</dbReference>
<comment type="subcellular location">
    <subcellularLocation>
        <location evidence="1">Endosome</location>
    </subcellularLocation>
</comment>
<keyword evidence="2 5" id="KW-0813">Transport</keyword>
<evidence type="ECO:0000256" key="4">
    <source>
        <dbReference type="ARBA" id="ARBA00022927"/>
    </source>
</evidence>
<dbReference type="InterPro" id="IPR037202">
    <property type="entry name" value="ESCRT_assembly_dom"/>
</dbReference>
<dbReference type="EMBL" id="BPWL01000006">
    <property type="protein sequence ID" value="GJJ11664.1"/>
    <property type="molecule type" value="Genomic_DNA"/>
</dbReference>
<dbReference type="Pfam" id="PF03997">
    <property type="entry name" value="VPS28"/>
    <property type="match status" value="1"/>
</dbReference>
<dbReference type="InterPro" id="IPR007143">
    <property type="entry name" value="Vps28"/>
</dbReference>
<evidence type="ECO:0000256" key="5">
    <source>
        <dbReference type="PROSITE-ProRule" id="PRU00645"/>
    </source>
</evidence>
<evidence type="ECO:0000313" key="8">
    <source>
        <dbReference type="Proteomes" id="UP001050691"/>
    </source>
</evidence>
<dbReference type="AlphaFoldDB" id="A0AAV5AG48"/>
<comment type="caution">
    <text evidence="7">The sequence shown here is derived from an EMBL/GenBank/DDBJ whole genome shotgun (WGS) entry which is preliminary data.</text>
</comment>
<evidence type="ECO:0000313" key="7">
    <source>
        <dbReference type="EMBL" id="GJJ11664.1"/>
    </source>
</evidence>
<dbReference type="GO" id="GO:0000813">
    <property type="term" value="C:ESCRT I complex"/>
    <property type="evidence" value="ECO:0007669"/>
    <property type="project" value="InterPro"/>
</dbReference>
<evidence type="ECO:0000256" key="2">
    <source>
        <dbReference type="ARBA" id="ARBA00022448"/>
    </source>
</evidence>
<dbReference type="GO" id="GO:0044877">
    <property type="term" value="F:protein-containing complex binding"/>
    <property type="evidence" value="ECO:0007669"/>
    <property type="project" value="TreeGrafter"/>
</dbReference>
<gene>
    <name evidence="7" type="ORF">Clacol_005900</name>
</gene>
<evidence type="ECO:0000256" key="3">
    <source>
        <dbReference type="ARBA" id="ARBA00022753"/>
    </source>
</evidence>
<dbReference type="PANTHER" id="PTHR12937:SF0">
    <property type="entry name" value="VACUOLAR PROTEIN SORTING-ASSOCIATED PROTEIN 28 HOMOLOG"/>
    <property type="match status" value="1"/>
</dbReference>
<dbReference type="SUPFAM" id="SSF140111">
    <property type="entry name" value="Endosomal sorting complex assembly domain"/>
    <property type="match status" value="1"/>
</dbReference>
<organism evidence="7 8">
    <name type="scientific">Clathrus columnatus</name>
    <dbReference type="NCBI Taxonomy" id="1419009"/>
    <lineage>
        <taxon>Eukaryota</taxon>
        <taxon>Fungi</taxon>
        <taxon>Dikarya</taxon>
        <taxon>Basidiomycota</taxon>
        <taxon>Agaricomycotina</taxon>
        <taxon>Agaricomycetes</taxon>
        <taxon>Phallomycetidae</taxon>
        <taxon>Phallales</taxon>
        <taxon>Clathraceae</taxon>
        <taxon>Clathrus</taxon>
    </lineage>
</organism>